<gene>
    <name evidence="1" type="ORF">RJN63_27780</name>
</gene>
<comment type="caution">
    <text evidence="1">The sequence shown here is derived from an EMBL/GenBank/DDBJ whole genome shotgun (WGS) entry which is preliminary data.</text>
</comment>
<evidence type="ECO:0000313" key="1">
    <source>
        <dbReference type="EMBL" id="MDT0340661.1"/>
    </source>
</evidence>
<name>A0AAE4KBH6_9BURK</name>
<reference evidence="1" key="1">
    <citation type="submission" date="2023-02" db="EMBL/GenBank/DDBJ databases">
        <title>Description of Herbaspirillum huttiense subsp. nephrolepsisexaltata and Herbaspirillum huttiense subsp. lycopersicon.</title>
        <authorList>
            <person name="Poudel M."/>
            <person name="Sharma A."/>
            <person name="Goss E."/>
            <person name="Tapia J.H."/>
            <person name="Harmon C.M."/>
            <person name="Jones J.B."/>
        </authorList>
    </citation>
    <scope>NUCLEOTIDE SEQUENCE</scope>
    <source>
        <strain evidence="1">NC40101</strain>
    </source>
</reference>
<dbReference type="RefSeq" id="WP_310838982.1">
    <property type="nucleotide sequence ID" value="NZ_JAVLSM010000024.1"/>
</dbReference>
<protein>
    <submittedName>
        <fullName evidence="1">Uncharacterized protein</fullName>
    </submittedName>
</protein>
<organism evidence="1">
    <name type="scientific">Herbaspirillum huttiense subsp. nephrolepidis</name>
    <dbReference type="NCBI Taxonomy" id="3075126"/>
    <lineage>
        <taxon>Bacteria</taxon>
        <taxon>Pseudomonadati</taxon>
        <taxon>Pseudomonadota</taxon>
        <taxon>Betaproteobacteria</taxon>
        <taxon>Burkholderiales</taxon>
        <taxon>Oxalobacteraceae</taxon>
        <taxon>Herbaspirillum</taxon>
    </lineage>
</organism>
<proteinExistence type="predicted"/>
<dbReference type="AlphaFoldDB" id="A0AAE4KBH6"/>
<accession>A0AAE4KBH6</accession>
<dbReference type="EMBL" id="JAVRAA010000025">
    <property type="protein sequence ID" value="MDT0340661.1"/>
    <property type="molecule type" value="Genomic_DNA"/>
</dbReference>
<sequence length="121" mass="13687">MQGLTRAQRHYDRMEPLSRDPVDLSSAQIEKHIKLFAESDEPAKDYLVDRGVSAESVGDCADLLRELAVQCVRGNDTNSYFWNLMSNWAHTMEEADRAANPLSHLFGDNRQFLDELGIGAF</sequence>